<dbReference type="Proteomes" id="UP001459277">
    <property type="component" value="Unassembled WGS sequence"/>
</dbReference>
<evidence type="ECO:0000313" key="2">
    <source>
        <dbReference type="Proteomes" id="UP001459277"/>
    </source>
</evidence>
<accession>A0AAW2DKT5</accession>
<sequence>MEEREAMTTALEAMTTATGMGAAPVAVSALPSPSAVSGFSNNSTSELAMVVLLAHCSWKFEALAFG</sequence>
<reference evidence="1 2" key="1">
    <citation type="submission" date="2024-01" db="EMBL/GenBank/DDBJ databases">
        <title>A telomere-to-telomere, gap-free genome of sweet tea (Lithocarpus litseifolius).</title>
        <authorList>
            <person name="Zhou J."/>
        </authorList>
    </citation>
    <scope>NUCLEOTIDE SEQUENCE [LARGE SCALE GENOMIC DNA]</scope>
    <source>
        <strain evidence="1">Zhou-2022a</strain>
        <tissue evidence="1">Leaf</tissue>
    </source>
</reference>
<organism evidence="1 2">
    <name type="scientific">Lithocarpus litseifolius</name>
    <dbReference type="NCBI Taxonomy" id="425828"/>
    <lineage>
        <taxon>Eukaryota</taxon>
        <taxon>Viridiplantae</taxon>
        <taxon>Streptophyta</taxon>
        <taxon>Embryophyta</taxon>
        <taxon>Tracheophyta</taxon>
        <taxon>Spermatophyta</taxon>
        <taxon>Magnoliopsida</taxon>
        <taxon>eudicotyledons</taxon>
        <taxon>Gunneridae</taxon>
        <taxon>Pentapetalae</taxon>
        <taxon>rosids</taxon>
        <taxon>fabids</taxon>
        <taxon>Fagales</taxon>
        <taxon>Fagaceae</taxon>
        <taxon>Lithocarpus</taxon>
    </lineage>
</organism>
<proteinExistence type="predicted"/>
<evidence type="ECO:0000313" key="1">
    <source>
        <dbReference type="EMBL" id="KAL0010367.1"/>
    </source>
</evidence>
<dbReference type="EMBL" id="JAZDWU010000002">
    <property type="protein sequence ID" value="KAL0010367.1"/>
    <property type="molecule type" value="Genomic_DNA"/>
</dbReference>
<name>A0AAW2DKT5_9ROSI</name>
<keyword evidence="2" id="KW-1185">Reference proteome</keyword>
<gene>
    <name evidence="1" type="ORF">SO802_005475</name>
</gene>
<dbReference type="AlphaFoldDB" id="A0AAW2DKT5"/>
<protein>
    <submittedName>
        <fullName evidence="1">Uncharacterized protein</fullName>
    </submittedName>
</protein>
<comment type="caution">
    <text evidence="1">The sequence shown here is derived from an EMBL/GenBank/DDBJ whole genome shotgun (WGS) entry which is preliminary data.</text>
</comment>